<dbReference type="GO" id="GO:0005829">
    <property type="term" value="C:cytosol"/>
    <property type="evidence" value="ECO:0007669"/>
    <property type="project" value="TreeGrafter"/>
</dbReference>
<dbReference type="PANTHER" id="PTHR48111">
    <property type="entry name" value="REGULATOR OF RPOS"/>
    <property type="match status" value="1"/>
</dbReference>
<gene>
    <name evidence="11" type="ORF">CEY16_05845</name>
</gene>
<evidence type="ECO:0000256" key="6">
    <source>
        <dbReference type="ARBA" id="ARBA00023163"/>
    </source>
</evidence>
<dbReference type="GO" id="GO:0000156">
    <property type="term" value="F:phosphorelay response regulator activity"/>
    <property type="evidence" value="ECO:0007669"/>
    <property type="project" value="TreeGrafter"/>
</dbReference>
<evidence type="ECO:0000256" key="8">
    <source>
        <dbReference type="PROSITE-ProRule" id="PRU01091"/>
    </source>
</evidence>
<dbReference type="CDD" id="cd00383">
    <property type="entry name" value="trans_reg_C"/>
    <property type="match status" value="1"/>
</dbReference>
<dbReference type="SMART" id="SM00448">
    <property type="entry name" value="REC"/>
    <property type="match status" value="1"/>
</dbReference>
<accession>A0A2I0QY52</accession>
<name>A0A2I0QY52_9BACI</name>
<dbReference type="Gene3D" id="1.10.10.10">
    <property type="entry name" value="Winged helix-like DNA-binding domain superfamily/Winged helix DNA-binding domain"/>
    <property type="match status" value="1"/>
</dbReference>
<dbReference type="PROSITE" id="PS51755">
    <property type="entry name" value="OMPR_PHOB"/>
    <property type="match status" value="1"/>
</dbReference>
<dbReference type="AlphaFoldDB" id="A0A2I0QY52"/>
<protein>
    <submittedName>
        <fullName evidence="11">DNA-binding response regulator</fullName>
    </submittedName>
</protein>
<keyword evidence="12" id="KW-1185">Reference proteome</keyword>
<evidence type="ECO:0000313" key="11">
    <source>
        <dbReference type="EMBL" id="PKR79261.1"/>
    </source>
</evidence>
<dbReference type="Gene3D" id="6.10.250.690">
    <property type="match status" value="1"/>
</dbReference>
<evidence type="ECO:0000256" key="5">
    <source>
        <dbReference type="ARBA" id="ARBA00023125"/>
    </source>
</evidence>
<comment type="subcellular location">
    <subcellularLocation>
        <location evidence="1">Cytoplasm</location>
    </subcellularLocation>
</comment>
<evidence type="ECO:0000259" key="10">
    <source>
        <dbReference type="PROSITE" id="PS51755"/>
    </source>
</evidence>
<evidence type="ECO:0000256" key="2">
    <source>
        <dbReference type="ARBA" id="ARBA00022553"/>
    </source>
</evidence>
<dbReference type="InterPro" id="IPR011006">
    <property type="entry name" value="CheY-like_superfamily"/>
</dbReference>
<evidence type="ECO:0000256" key="1">
    <source>
        <dbReference type="ARBA" id="ARBA00004496"/>
    </source>
</evidence>
<dbReference type="Gene3D" id="3.40.50.2300">
    <property type="match status" value="1"/>
</dbReference>
<evidence type="ECO:0000256" key="3">
    <source>
        <dbReference type="ARBA" id="ARBA00023012"/>
    </source>
</evidence>
<comment type="caution">
    <text evidence="11">The sequence shown here is derived from an EMBL/GenBank/DDBJ whole genome shotgun (WGS) entry which is preliminary data.</text>
</comment>
<dbReference type="SUPFAM" id="SSF52172">
    <property type="entry name" value="CheY-like"/>
    <property type="match status" value="1"/>
</dbReference>
<keyword evidence="4" id="KW-0805">Transcription regulation</keyword>
<dbReference type="SMART" id="SM00862">
    <property type="entry name" value="Trans_reg_C"/>
    <property type="match status" value="1"/>
</dbReference>
<dbReference type="EMBL" id="PJNH01000001">
    <property type="protein sequence ID" value="PKR79261.1"/>
    <property type="molecule type" value="Genomic_DNA"/>
</dbReference>
<evidence type="ECO:0000256" key="4">
    <source>
        <dbReference type="ARBA" id="ARBA00023015"/>
    </source>
</evidence>
<dbReference type="Pfam" id="PF00486">
    <property type="entry name" value="Trans_reg_C"/>
    <property type="match status" value="1"/>
</dbReference>
<dbReference type="InterPro" id="IPR039420">
    <property type="entry name" value="WalR-like"/>
</dbReference>
<keyword evidence="2 7" id="KW-0597">Phosphoprotein</keyword>
<dbReference type="InterPro" id="IPR036388">
    <property type="entry name" value="WH-like_DNA-bd_sf"/>
</dbReference>
<dbReference type="FunFam" id="3.40.50.2300:FF:000001">
    <property type="entry name" value="DNA-binding response regulator PhoB"/>
    <property type="match status" value="1"/>
</dbReference>
<dbReference type="GO" id="GO:0000976">
    <property type="term" value="F:transcription cis-regulatory region binding"/>
    <property type="evidence" value="ECO:0007669"/>
    <property type="project" value="TreeGrafter"/>
</dbReference>
<keyword evidence="6" id="KW-0804">Transcription</keyword>
<dbReference type="Pfam" id="PF00072">
    <property type="entry name" value="Response_reg"/>
    <property type="match status" value="1"/>
</dbReference>
<keyword evidence="3" id="KW-0902">Two-component regulatory system</keyword>
<dbReference type="FunFam" id="1.10.10.10:FF:000018">
    <property type="entry name" value="DNA-binding response regulator ResD"/>
    <property type="match status" value="1"/>
</dbReference>
<feature type="domain" description="Response regulatory" evidence="9">
    <location>
        <begin position="4"/>
        <end position="118"/>
    </location>
</feature>
<feature type="modified residue" description="4-aspartylphosphate" evidence="7">
    <location>
        <position position="53"/>
    </location>
</feature>
<evidence type="ECO:0000313" key="12">
    <source>
        <dbReference type="Proteomes" id="UP000243524"/>
    </source>
</evidence>
<reference evidence="11 12" key="1">
    <citation type="submission" date="2017-06" db="EMBL/GenBank/DDBJ databases">
        <title>the draft geome sequence of Illustriluteabacillus marina B3227.</title>
        <authorList>
            <person name="He R.-H."/>
            <person name="Du Z.-J."/>
        </authorList>
    </citation>
    <scope>NUCLEOTIDE SEQUENCE [LARGE SCALE GENOMIC DNA]</scope>
    <source>
        <strain evidence="11 12">B3227</strain>
    </source>
</reference>
<dbReference type="InterPro" id="IPR016032">
    <property type="entry name" value="Sig_transdc_resp-reg_C-effctor"/>
</dbReference>
<dbReference type="InterPro" id="IPR001867">
    <property type="entry name" value="OmpR/PhoB-type_DNA-bd"/>
</dbReference>
<dbReference type="GO" id="GO:0006355">
    <property type="term" value="P:regulation of DNA-templated transcription"/>
    <property type="evidence" value="ECO:0007669"/>
    <property type="project" value="InterPro"/>
</dbReference>
<dbReference type="OrthoDB" id="9790442at2"/>
<dbReference type="PROSITE" id="PS50110">
    <property type="entry name" value="RESPONSE_REGULATORY"/>
    <property type="match status" value="1"/>
</dbReference>
<dbReference type="SUPFAM" id="SSF46894">
    <property type="entry name" value="C-terminal effector domain of the bipartite response regulators"/>
    <property type="match status" value="1"/>
</dbReference>
<dbReference type="InterPro" id="IPR001789">
    <property type="entry name" value="Sig_transdc_resp-reg_receiver"/>
</dbReference>
<proteinExistence type="predicted"/>
<sequence>MTQKILIVDDEQSITTLINYNLKQSGFDTVVVHDGESALEKAEKESFNLIVLDLMLPGISGIDVCQTLRQSSEYTPIIMLTAKGQEEDKIAGLDVGADDYMTKPFSPKELIARINAVLRRTGSTKENANVIKAGDVTINIETYEVYKGDEKVEFTKKEFDLLLFLAERLNKPVKREILLEDVWDFDFIGDTRIVDVHISHLREKLEDEPKKPKLIKTVRGIGYKLEG</sequence>
<evidence type="ECO:0000256" key="7">
    <source>
        <dbReference type="PROSITE-ProRule" id="PRU00169"/>
    </source>
</evidence>
<dbReference type="RefSeq" id="WP_101331005.1">
    <property type="nucleotide sequence ID" value="NZ_PJNH01000001.1"/>
</dbReference>
<feature type="DNA-binding region" description="OmpR/PhoB-type" evidence="8">
    <location>
        <begin position="128"/>
        <end position="227"/>
    </location>
</feature>
<dbReference type="PANTHER" id="PTHR48111:SF73">
    <property type="entry name" value="ALKALINE PHOSPHATASE SYNTHESIS TRANSCRIPTIONAL REGULATORY PROTEIN PHOP"/>
    <property type="match status" value="1"/>
</dbReference>
<organism evidence="11 12">
    <name type="scientific">Halalkalibacillus sediminis</name>
    <dbReference type="NCBI Taxonomy" id="2018042"/>
    <lineage>
        <taxon>Bacteria</taxon>
        <taxon>Bacillati</taxon>
        <taxon>Bacillota</taxon>
        <taxon>Bacilli</taxon>
        <taxon>Bacillales</taxon>
        <taxon>Bacillaceae</taxon>
        <taxon>Halalkalibacillus</taxon>
    </lineage>
</organism>
<dbReference type="Proteomes" id="UP000243524">
    <property type="component" value="Unassembled WGS sequence"/>
</dbReference>
<dbReference type="GO" id="GO:0032993">
    <property type="term" value="C:protein-DNA complex"/>
    <property type="evidence" value="ECO:0007669"/>
    <property type="project" value="TreeGrafter"/>
</dbReference>
<feature type="domain" description="OmpR/PhoB-type" evidence="10">
    <location>
        <begin position="128"/>
        <end position="227"/>
    </location>
</feature>
<evidence type="ECO:0000259" key="9">
    <source>
        <dbReference type="PROSITE" id="PS50110"/>
    </source>
</evidence>
<keyword evidence="5 8" id="KW-0238">DNA-binding</keyword>